<dbReference type="KEGG" id="nia:A8C56_16795"/>
<organism evidence="2 3">
    <name type="scientific">Niabella ginsenosidivorans</name>
    <dbReference type="NCBI Taxonomy" id="1176587"/>
    <lineage>
        <taxon>Bacteria</taxon>
        <taxon>Pseudomonadati</taxon>
        <taxon>Bacteroidota</taxon>
        <taxon>Chitinophagia</taxon>
        <taxon>Chitinophagales</taxon>
        <taxon>Chitinophagaceae</taxon>
        <taxon>Niabella</taxon>
    </lineage>
</organism>
<dbReference type="Proteomes" id="UP000077667">
    <property type="component" value="Chromosome"/>
</dbReference>
<reference evidence="2 3" key="1">
    <citation type="submission" date="2016-05" db="EMBL/GenBank/DDBJ databases">
        <title>Niabella ginsenosidivorans BS26 whole genome sequencing.</title>
        <authorList>
            <person name="Im W.T."/>
            <person name="Siddiqi M.Z."/>
        </authorList>
    </citation>
    <scope>NUCLEOTIDE SEQUENCE [LARGE SCALE GENOMIC DNA]</scope>
    <source>
        <strain evidence="2 3">BS26</strain>
    </source>
</reference>
<dbReference type="PANTHER" id="PTHR46825">
    <property type="entry name" value="D-ALANYL-D-ALANINE-CARBOXYPEPTIDASE/ENDOPEPTIDASE AMPH"/>
    <property type="match status" value="1"/>
</dbReference>
<dbReference type="PANTHER" id="PTHR46825:SF15">
    <property type="entry name" value="BETA-LACTAMASE-RELATED DOMAIN-CONTAINING PROTEIN"/>
    <property type="match status" value="1"/>
</dbReference>
<feature type="domain" description="Beta-lactamase-related" evidence="1">
    <location>
        <begin position="2"/>
        <end position="121"/>
    </location>
</feature>
<proteinExistence type="predicted"/>
<name>A0A1A9I787_9BACT</name>
<evidence type="ECO:0000313" key="3">
    <source>
        <dbReference type="Proteomes" id="UP000077667"/>
    </source>
</evidence>
<keyword evidence="3" id="KW-1185">Reference proteome</keyword>
<dbReference type="AlphaFoldDB" id="A0A1A9I787"/>
<dbReference type="InterPro" id="IPR050491">
    <property type="entry name" value="AmpC-like"/>
</dbReference>
<accession>A0A1A9I787</accession>
<dbReference type="STRING" id="1176587.A8C56_16795"/>
<protein>
    <recommendedName>
        <fullName evidence="1">Beta-lactamase-related domain-containing protein</fullName>
    </recommendedName>
</protein>
<dbReference type="Gene3D" id="3.40.710.10">
    <property type="entry name" value="DD-peptidase/beta-lactamase superfamily"/>
    <property type="match status" value="1"/>
</dbReference>
<dbReference type="EMBL" id="CP015772">
    <property type="protein sequence ID" value="ANH82404.1"/>
    <property type="molecule type" value="Genomic_DNA"/>
</dbReference>
<evidence type="ECO:0000313" key="2">
    <source>
        <dbReference type="EMBL" id="ANH82404.1"/>
    </source>
</evidence>
<dbReference type="InterPro" id="IPR012338">
    <property type="entry name" value="Beta-lactam/transpept-like"/>
</dbReference>
<dbReference type="InterPro" id="IPR001466">
    <property type="entry name" value="Beta-lactam-related"/>
</dbReference>
<dbReference type="RefSeq" id="WP_067758549.1">
    <property type="nucleotide sequence ID" value="NZ_CP015772.1"/>
</dbReference>
<evidence type="ECO:0000259" key="1">
    <source>
        <dbReference type="Pfam" id="PF00144"/>
    </source>
</evidence>
<dbReference type="SUPFAM" id="SSF56601">
    <property type="entry name" value="beta-lactamase/transpeptidase-like"/>
    <property type="match status" value="1"/>
</dbReference>
<sequence length="147" mass="17268">MVDEGKVDWNDEVIKYLPDFKLSDPWITKHITFADILSHRSGLETFEGDLLWYGSDYSRQEIVRRIQYSAIRNHFRADYGYQDVMYLVAGLIIEKVTGQTWDHFIKEKFFSPLFMQNSSTSIVQVIKSNNYALPHFRNSPHTNSKRG</sequence>
<gene>
    <name evidence="2" type="ORF">A8C56_16795</name>
</gene>
<dbReference type="Pfam" id="PF00144">
    <property type="entry name" value="Beta-lactamase"/>
    <property type="match status" value="1"/>
</dbReference>